<dbReference type="Proteomes" id="UP000183809">
    <property type="component" value="Unassembled WGS sequence"/>
</dbReference>
<evidence type="ECO:0000313" key="3">
    <source>
        <dbReference type="EMBL" id="OJD35279.1"/>
    </source>
</evidence>
<dbReference type="STRING" id="236234.A0A1J9S412"/>
<dbReference type="InterPro" id="IPR058525">
    <property type="entry name" value="DUF8212"/>
</dbReference>
<dbReference type="AlphaFoldDB" id="A0A1J9S412"/>
<protein>
    <submittedName>
        <fullName evidence="3">Het domain-containing protein</fullName>
    </submittedName>
</protein>
<comment type="caution">
    <text evidence="3">The sequence shown here is derived from an EMBL/GenBank/DDBJ whole genome shotgun (WGS) entry which is preliminary data.</text>
</comment>
<dbReference type="GeneID" id="31012130"/>
<gene>
    <name evidence="3" type="ORF">BKCO1_180009</name>
</gene>
<dbReference type="OrthoDB" id="20872at2759"/>
<evidence type="ECO:0000259" key="1">
    <source>
        <dbReference type="Pfam" id="PF06985"/>
    </source>
</evidence>
<sequence length="548" mass="62196">MRLICANTKELREFSHSSSKQYAILSHRWRDEEITFQDLSGDMRSVSMKKGYQKLESACRQATRGGFRYIWVDTCCMNKDSSAELSEAINSMYRWYHEAEVCYAYLFDVPDGVDPHADPSAKFANSEWFRRGWTLQELVAPRKMVFFSQGWKQLGTKASLKDILAKITGIGTGVLDGTMDPMAVSVATRMSWAASRHTSRPEDEAYSLMGLFNVNMPMLYGEGSEKAFIRLQEHIMEDSDDESIFAWINKSAPDNDLSLHGLLAPSSRYFAHSGGIQPYCSWDQRSSFRKTNKGLRISLNLTRIEGNIYIAAINCSAATNHYSGYLGVFLKRLDGPDEMGDEDEDYRHYARIRIGSLPFLESRGTMRVLYVHQNAASVAQTAMNRIHLDHILQLWQGPSSTQGYTLVRTSGTACSAEAAVMLGGREWIGVNTSVFLLPKGVEKTACVLEFEREWDKSHFNLCVYSTADFGIVFDVQEITRGGEIEQERNTYKPKTHPGQMLTTDRESIRVDAWPLVKGGRKYYIIDIVVTLTLRRDAQGFFRKWLRSA</sequence>
<feature type="domain" description="DUF8212" evidence="2">
    <location>
        <begin position="226"/>
        <end position="251"/>
    </location>
</feature>
<keyword evidence="4" id="KW-1185">Reference proteome</keyword>
<proteinExistence type="predicted"/>
<feature type="domain" description="Heterokaryon incompatibility" evidence="1">
    <location>
        <begin position="22"/>
        <end position="106"/>
    </location>
</feature>
<dbReference type="EMBL" id="MNUE01000018">
    <property type="protein sequence ID" value="OJD35279.1"/>
    <property type="molecule type" value="Genomic_DNA"/>
</dbReference>
<reference evidence="3 4" key="1">
    <citation type="submission" date="2016-10" db="EMBL/GenBank/DDBJ databases">
        <title>Proteomics and genomics reveal pathogen-plant mechanisms compatible with a hemibiotrophic lifestyle of Diplodia corticola.</title>
        <authorList>
            <person name="Fernandes I."/>
            <person name="De Jonge R."/>
            <person name="Van De Peer Y."/>
            <person name="Devreese B."/>
            <person name="Alves A."/>
            <person name="Esteves A.C."/>
        </authorList>
    </citation>
    <scope>NUCLEOTIDE SEQUENCE [LARGE SCALE GENOMIC DNA]</scope>
    <source>
        <strain evidence="3 4">CBS 112549</strain>
    </source>
</reference>
<name>A0A1J9S412_9PEZI</name>
<dbReference type="PANTHER" id="PTHR10622">
    <property type="entry name" value="HET DOMAIN-CONTAINING PROTEIN"/>
    <property type="match status" value="1"/>
</dbReference>
<dbReference type="PANTHER" id="PTHR10622:SF10">
    <property type="entry name" value="HET DOMAIN-CONTAINING PROTEIN"/>
    <property type="match status" value="1"/>
</dbReference>
<dbReference type="InterPro" id="IPR010730">
    <property type="entry name" value="HET"/>
</dbReference>
<dbReference type="Pfam" id="PF26640">
    <property type="entry name" value="DUF8212"/>
    <property type="match status" value="1"/>
</dbReference>
<evidence type="ECO:0000313" key="4">
    <source>
        <dbReference type="Proteomes" id="UP000183809"/>
    </source>
</evidence>
<dbReference type="RefSeq" id="XP_020131539.1">
    <property type="nucleotide sequence ID" value="XM_020271871.1"/>
</dbReference>
<organism evidence="3 4">
    <name type="scientific">Diplodia corticola</name>
    <dbReference type="NCBI Taxonomy" id="236234"/>
    <lineage>
        <taxon>Eukaryota</taxon>
        <taxon>Fungi</taxon>
        <taxon>Dikarya</taxon>
        <taxon>Ascomycota</taxon>
        <taxon>Pezizomycotina</taxon>
        <taxon>Dothideomycetes</taxon>
        <taxon>Dothideomycetes incertae sedis</taxon>
        <taxon>Botryosphaeriales</taxon>
        <taxon>Botryosphaeriaceae</taxon>
        <taxon>Diplodia</taxon>
    </lineage>
</organism>
<accession>A0A1J9S412</accession>
<dbReference type="Pfam" id="PF06985">
    <property type="entry name" value="HET"/>
    <property type="match status" value="1"/>
</dbReference>
<evidence type="ECO:0000259" key="2">
    <source>
        <dbReference type="Pfam" id="PF26640"/>
    </source>
</evidence>